<evidence type="ECO:0000313" key="1">
    <source>
        <dbReference type="EMBL" id="KAF2467383.1"/>
    </source>
</evidence>
<comment type="caution">
    <text evidence="1">The sequence shown here is derived from an EMBL/GenBank/DDBJ whole genome shotgun (WGS) entry which is preliminary data.</text>
</comment>
<reference evidence="1" key="1">
    <citation type="journal article" date="2020" name="Stud. Mycol.">
        <title>101 Dothideomycetes genomes: a test case for predicting lifestyles and emergence of pathogens.</title>
        <authorList>
            <person name="Haridas S."/>
            <person name="Albert R."/>
            <person name="Binder M."/>
            <person name="Bloem J."/>
            <person name="Labutti K."/>
            <person name="Salamov A."/>
            <person name="Andreopoulos B."/>
            <person name="Baker S."/>
            <person name="Barry K."/>
            <person name="Bills G."/>
            <person name="Bluhm B."/>
            <person name="Cannon C."/>
            <person name="Castanera R."/>
            <person name="Culley D."/>
            <person name="Daum C."/>
            <person name="Ezra D."/>
            <person name="Gonzalez J."/>
            <person name="Henrissat B."/>
            <person name="Kuo A."/>
            <person name="Liang C."/>
            <person name="Lipzen A."/>
            <person name="Lutzoni F."/>
            <person name="Magnuson J."/>
            <person name="Mondo S."/>
            <person name="Nolan M."/>
            <person name="Ohm R."/>
            <person name="Pangilinan J."/>
            <person name="Park H.-J."/>
            <person name="Ramirez L."/>
            <person name="Alfaro M."/>
            <person name="Sun H."/>
            <person name="Tritt A."/>
            <person name="Yoshinaga Y."/>
            <person name="Zwiers L.-H."/>
            <person name="Turgeon B."/>
            <person name="Goodwin S."/>
            <person name="Spatafora J."/>
            <person name="Crous P."/>
            <person name="Grigoriev I."/>
        </authorList>
    </citation>
    <scope>NUCLEOTIDE SEQUENCE</scope>
    <source>
        <strain evidence="1">ATCC 200398</strain>
    </source>
</reference>
<keyword evidence="2" id="KW-1185">Reference proteome</keyword>
<evidence type="ECO:0000313" key="2">
    <source>
        <dbReference type="Proteomes" id="UP000799755"/>
    </source>
</evidence>
<gene>
    <name evidence="1" type="ORF">BDR25DRAFT_327285</name>
</gene>
<organism evidence="1 2">
    <name type="scientific">Lindgomyces ingoldianus</name>
    <dbReference type="NCBI Taxonomy" id="673940"/>
    <lineage>
        <taxon>Eukaryota</taxon>
        <taxon>Fungi</taxon>
        <taxon>Dikarya</taxon>
        <taxon>Ascomycota</taxon>
        <taxon>Pezizomycotina</taxon>
        <taxon>Dothideomycetes</taxon>
        <taxon>Pleosporomycetidae</taxon>
        <taxon>Pleosporales</taxon>
        <taxon>Lindgomycetaceae</taxon>
        <taxon>Lindgomyces</taxon>
    </lineage>
</organism>
<sequence length="400" mass="43199">MFVSRDASFDLLNDKRFGQLCGTACAQDLETSREAIKRACISAADVMVPGGSVACPGLYCDSVVSQWLNQSSSGNWTVAQNCSDCELGVQKLQLSSPFGYDVDGAANFASLTSNCQAGGYTYATPTTYAINAIVVPDPPSRTCTSSYTVQDGDTCVSISLSRNVSTYDLIRANGSTICLPNICNTHLLDVYDRCDNITAGAHINRQQLLSWNPMINHFKAPYLSSSSVESSWVLTTIAAHQTEQSTQVKATLSPQTYLSPQMHRISPADTVGSGMLPKRVDRKCSNFRLGTSYSVRPAGNIATYSGYPMPTPNTVFPKPTPEPTSIPPPVVTPPLSAAAAGTVDRCLYYMNAFDESISNVFDLKVANSCKDLLAWNPSLSKENCMLQPGKSYCILKSLFR</sequence>
<name>A0ACB6QK56_9PLEO</name>
<protein>
    <submittedName>
        <fullName evidence="1">Uncharacterized protein</fullName>
    </submittedName>
</protein>
<dbReference type="Proteomes" id="UP000799755">
    <property type="component" value="Unassembled WGS sequence"/>
</dbReference>
<dbReference type="EMBL" id="MU003520">
    <property type="protein sequence ID" value="KAF2467383.1"/>
    <property type="molecule type" value="Genomic_DNA"/>
</dbReference>
<accession>A0ACB6QK56</accession>
<proteinExistence type="predicted"/>